<gene>
    <name evidence="6" type="ORF">M2280_005164</name>
</gene>
<comment type="caution">
    <text evidence="6">The sequence shown here is derived from an EMBL/GenBank/DDBJ whole genome shotgun (WGS) entry which is preliminary data.</text>
</comment>
<dbReference type="EC" id="4.1.2.14" evidence="6"/>
<dbReference type="CDD" id="cd00452">
    <property type="entry name" value="KDPG_aldolase"/>
    <property type="match status" value="1"/>
</dbReference>
<sequence>MTDLPWTYSPVLPVVRIEDTDHAVPVARALVAGGISVIEIVLRTQAALASIELIRREVPEIWVGAGTLVRPGQANEAADAGAQFLVSPGCPRDLCSAMIDTGLPALPGASTVTELMELSSRGFQYAKVFPADAAGNTSFIRSVGSVLPGMKLCPSGGISHHAAASYLMQPNVSCVGGSWLTPNSVVKSRNWKQIATIAAQAAALSSLKPTAATSLSSARTLV</sequence>
<evidence type="ECO:0000313" key="7">
    <source>
        <dbReference type="Proteomes" id="UP001160334"/>
    </source>
</evidence>
<dbReference type="RefSeq" id="WP_425334551.1">
    <property type="nucleotide sequence ID" value="NZ_JARXVC010000017.1"/>
</dbReference>
<proteinExistence type="inferred from homology"/>
<evidence type="ECO:0000256" key="2">
    <source>
        <dbReference type="ARBA" id="ARBA00006906"/>
    </source>
</evidence>
<keyword evidence="4 6" id="KW-0456">Lyase</keyword>
<dbReference type="InterPro" id="IPR013785">
    <property type="entry name" value="Aldolase_TIM"/>
</dbReference>
<protein>
    <submittedName>
        <fullName evidence="6">2-dehydro-3-deoxyphosphogluconate aldolase/(4S)-4-hydroxy-2-oxoglutarate aldolase</fullName>
        <ecNumber evidence="6">4.1.2.14</ecNumber>
        <ecNumber evidence="6">4.1.3.42</ecNumber>
    </submittedName>
</protein>
<dbReference type="Pfam" id="PF01081">
    <property type="entry name" value="Aldolase"/>
    <property type="match status" value="1"/>
</dbReference>
<dbReference type="EC" id="4.1.3.42" evidence="6"/>
<keyword evidence="7" id="KW-1185">Reference proteome</keyword>
<comment type="pathway">
    <text evidence="1">Carbohydrate acid metabolism.</text>
</comment>
<evidence type="ECO:0000256" key="4">
    <source>
        <dbReference type="ARBA" id="ARBA00023239"/>
    </source>
</evidence>
<dbReference type="Gene3D" id="3.20.20.70">
    <property type="entry name" value="Aldolase class I"/>
    <property type="match status" value="1"/>
</dbReference>
<dbReference type="SUPFAM" id="SSF51569">
    <property type="entry name" value="Aldolase"/>
    <property type="match status" value="1"/>
</dbReference>
<name>A0ABT6MHW5_9NOCA</name>
<organism evidence="6 7">
    <name type="scientific">Prescottella agglutinans</name>
    <dbReference type="NCBI Taxonomy" id="1644129"/>
    <lineage>
        <taxon>Bacteria</taxon>
        <taxon>Bacillati</taxon>
        <taxon>Actinomycetota</taxon>
        <taxon>Actinomycetes</taxon>
        <taxon>Mycobacteriales</taxon>
        <taxon>Nocardiaceae</taxon>
        <taxon>Prescottella</taxon>
    </lineage>
</organism>
<evidence type="ECO:0000256" key="3">
    <source>
        <dbReference type="ARBA" id="ARBA00011233"/>
    </source>
</evidence>
<dbReference type="PANTHER" id="PTHR30246">
    <property type="entry name" value="2-KETO-3-DEOXY-6-PHOSPHOGLUCONATE ALDOLASE"/>
    <property type="match status" value="1"/>
</dbReference>
<dbReference type="InterPro" id="IPR000887">
    <property type="entry name" value="Aldlse_KDPG_KHG"/>
</dbReference>
<evidence type="ECO:0000313" key="6">
    <source>
        <dbReference type="EMBL" id="MDH6283913.1"/>
    </source>
</evidence>
<accession>A0ABT6MHW5</accession>
<dbReference type="GO" id="GO:0008675">
    <property type="term" value="F:2-dehydro-3-deoxy-phosphogluconate aldolase activity"/>
    <property type="evidence" value="ECO:0007669"/>
    <property type="project" value="UniProtKB-EC"/>
</dbReference>
<evidence type="ECO:0000256" key="1">
    <source>
        <dbReference type="ARBA" id="ARBA00004761"/>
    </source>
</evidence>
<reference evidence="6 7" key="1">
    <citation type="submission" date="2023-04" db="EMBL/GenBank/DDBJ databases">
        <title>Forest soil microbial communities from Buena Vista Peninsula, Colon Province, Panama.</title>
        <authorList>
            <person name="Bouskill N."/>
        </authorList>
    </citation>
    <scope>NUCLEOTIDE SEQUENCE [LARGE SCALE GENOMIC DNA]</scope>
    <source>
        <strain evidence="6 7">CFH S0262</strain>
    </source>
</reference>
<dbReference type="Proteomes" id="UP001160334">
    <property type="component" value="Unassembled WGS sequence"/>
</dbReference>
<comment type="similarity">
    <text evidence="2">Belongs to the KHG/KDPG aldolase family.</text>
</comment>
<dbReference type="GO" id="GO:0106009">
    <property type="term" value="F:(4S)-4-hydroxy-2-oxoglutarate aldolase activity"/>
    <property type="evidence" value="ECO:0007669"/>
    <property type="project" value="UniProtKB-EC"/>
</dbReference>
<comment type="subunit">
    <text evidence="3">Homotrimer.</text>
</comment>
<dbReference type="EMBL" id="JARXVC010000017">
    <property type="protein sequence ID" value="MDH6283913.1"/>
    <property type="molecule type" value="Genomic_DNA"/>
</dbReference>
<dbReference type="NCBIfam" id="TIGR01182">
    <property type="entry name" value="eda"/>
    <property type="match status" value="1"/>
</dbReference>
<keyword evidence="5" id="KW-0119">Carbohydrate metabolism</keyword>
<evidence type="ECO:0000256" key="5">
    <source>
        <dbReference type="ARBA" id="ARBA00023277"/>
    </source>
</evidence>
<dbReference type="PANTHER" id="PTHR30246:SF1">
    <property type="entry name" value="2-DEHYDRO-3-DEOXY-6-PHOSPHOGALACTONATE ALDOLASE-RELATED"/>
    <property type="match status" value="1"/>
</dbReference>